<dbReference type="AlphaFoldDB" id="A0A382HBH1"/>
<dbReference type="EMBL" id="UINC01060219">
    <property type="protein sequence ID" value="SVB84499.1"/>
    <property type="molecule type" value="Genomic_DNA"/>
</dbReference>
<organism evidence="2">
    <name type="scientific">marine metagenome</name>
    <dbReference type="NCBI Taxonomy" id="408172"/>
    <lineage>
        <taxon>unclassified sequences</taxon>
        <taxon>metagenomes</taxon>
        <taxon>ecological metagenomes</taxon>
    </lineage>
</organism>
<feature type="domain" description="FAD dependent oxidoreductase" evidence="1">
    <location>
        <begin position="25"/>
        <end position="68"/>
    </location>
</feature>
<dbReference type="InterPro" id="IPR036188">
    <property type="entry name" value="FAD/NAD-bd_sf"/>
</dbReference>
<feature type="non-terminal residue" evidence="2">
    <location>
        <position position="1"/>
    </location>
</feature>
<gene>
    <name evidence="2" type="ORF">METZ01_LOCUS237353</name>
</gene>
<dbReference type="InterPro" id="IPR006076">
    <property type="entry name" value="FAD-dep_OxRdtase"/>
</dbReference>
<evidence type="ECO:0000259" key="1">
    <source>
        <dbReference type="Pfam" id="PF01266"/>
    </source>
</evidence>
<name>A0A382HBH1_9ZZZZ</name>
<dbReference type="Gene3D" id="3.50.50.60">
    <property type="entry name" value="FAD/NAD(P)-binding domain"/>
    <property type="match status" value="1"/>
</dbReference>
<proteinExistence type="predicted"/>
<feature type="non-terminal residue" evidence="2">
    <location>
        <position position="142"/>
    </location>
</feature>
<accession>A0A382HBH1</accession>
<evidence type="ECO:0000313" key="2">
    <source>
        <dbReference type="EMBL" id="SVB84499.1"/>
    </source>
</evidence>
<sequence length="142" mass="15611">VKKSQTEFTWPYPIKWGEEQRVDTDILILGGGIAGCWAAIAAAKNKGVSVTLVEKARTIRSGAGGSGCDHWEHAVTNPSCPLTPEEITHAQIDSNDGYNNGISHYIEAREGYDRLLDLEKMGGKIRDTEDEFKGADFRDEES</sequence>
<dbReference type="SUPFAM" id="SSF51905">
    <property type="entry name" value="FAD/NAD(P)-binding domain"/>
    <property type="match status" value="1"/>
</dbReference>
<dbReference type="Pfam" id="PF01266">
    <property type="entry name" value="DAO"/>
    <property type="match status" value="1"/>
</dbReference>
<reference evidence="2" key="1">
    <citation type="submission" date="2018-05" db="EMBL/GenBank/DDBJ databases">
        <authorList>
            <person name="Lanie J.A."/>
            <person name="Ng W.-L."/>
            <person name="Kazmierczak K.M."/>
            <person name="Andrzejewski T.M."/>
            <person name="Davidsen T.M."/>
            <person name="Wayne K.J."/>
            <person name="Tettelin H."/>
            <person name="Glass J.I."/>
            <person name="Rusch D."/>
            <person name="Podicherti R."/>
            <person name="Tsui H.-C.T."/>
            <person name="Winkler M.E."/>
        </authorList>
    </citation>
    <scope>NUCLEOTIDE SEQUENCE</scope>
</reference>
<protein>
    <recommendedName>
        <fullName evidence="1">FAD dependent oxidoreductase domain-containing protein</fullName>
    </recommendedName>
</protein>